<sequence length="116" mass="12828">MSRQFGSRSVRSFQHLHNRSALLGDNRQFSTPSPSLYDSNSRSSSPAGSMKEQKLNDNDLELLESQSDERITGLSAKVQTLKNITGKIGDEIRAGNSLLETMVRGENGEGDWCKLI</sequence>
<feature type="compositionally biased region" description="Polar residues" evidence="1">
    <location>
        <begin position="27"/>
        <end position="47"/>
    </location>
</feature>
<dbReference type="EMBL" id="JAIXMP010000003">
    <property type="protein sequence ID" value="KAI9275937.1"/>
    <property type="molecule type" value="Genomic_DNA"/>
</dbReference>
<dbReference type="AlphaFoldDB" id="A0AAD5KAA6"/>
<reference evidence="2" key="2">
    <citation type="submission" date="2023-02" db="EMBL/GenBank/DDBJ databases">
        <authorList>
            <consortium name="DOE Joint Genome Institute"/>
            <person name="Mondo S.J."/>
            <person name="Chang Y."/>
            <person name="Wang Y."/>
            <person name="Ahrendt S."/>
            <person name="Andreopoulos W."/>
            <person name="Barry K."/>
            <person name="Beard J."/>
            <person name="Benny G.L."/>
            <person name="Blankenship S."/>
            <person name="Bonito G."/>
            <person name="Cuomo C."/>
            <person name="Desiro A."/>
            <person name="Gervers K.A."/>
            <person name="Hundley H."/>
            <person name="Kuo A."/>
            <person name="LaButti K."/>
            <person name="Lang B.F."/>
            <person name="Lipzen A."/>
            <person name="O'Donnell K."/>
            <person name="Pangilinan J."/>
            <person name="Reynolds N."/>
            <person name="Sandor L."/>
            <person name="Smith M.W."/>
            <person name="Tsang A."/>
            <person name="Grigoriev I.V."/>
            <person name="Stajich J.E."/>
            <person name="Spatafora J.W."/>
        </authorList>
    </citation>
    <scope>NUCLEOTIDE SEQUENCE</scope>
    <source>
        <strain evidence="2">RSA 2281</strain>
    </source>
</reference>
<protein>
    <recommendedName>
        <fullName evidence="4">t-SNARE coiled-coil homology domain-containing protein</fullName>
    </recommendedName>
</protein>
<keyword evidence="3" id="KW-1185">Reference proteome</keyword>
<gene>
    <name evidence="2" type="ORF">BDA99DRAFT_496869</name>
</gene>
<comment type="caution">
    <text evidence="2">The sequence shown here is derived from an EMBL/GenBank/DDBJ whole genome shotgun (WGS) entry which is preliminary data.</text>
</comment>
<dbReference type="Gene3D" id="1.20.5.110">
    <property type="match status" value="1"/>
</dbReference>
<evidence type="ECO:0008006" key="4">
    <source>
        <dbReference type="Google" id="ProtNLM"/>
    </source>
</evidence>
<evidence type="ECO:0000313" key="3">
    <source>
        <dbReference type="Proteomes" id="UP001209540"/>
    </source>
</evidence>
<dbReference type="Proteomes" id="UP001209540">
    <property type="component" value="Unassembled WGS sequence"/>
</dbReference>
<feature type="region of interest" description="Disordered" evidence="1">
    <location>
        <begin position="19"/>
        <end position="68"/>
    </location>
</feature>
<reference evidence="2" key="1">
    <citation type="journal article" date="2022" name="IScience">
        <title>Evolution of zygomycete secretomes and the origins of terrestrial fungal ecologies.</title>
        <authorList>
            <person name="Chang Y."/>
            <person name="Wang Y."/>
            <person name="Mondo S."/>
            <person name="Ahrendt S."/>
            <person name="Andreopoulos W."/>
            <person name="Barry K."/>
            <person name="Beard J."/>
            <person name="Benny G.L."/>
            <person name="Blankenship S."/>
            <person name="Bonito G."/>
            <person name="Cuomo C."/>
            <person name="Desiro A."/>
            <person name="Gervers K.A."/>
            <person name="Hundley H."/>
            <person name="Kuo A."/>
            <person name="LaButti K."/>
            <person name="Lang B.F."/>
            <person name="Lipzen A."/>
            <person name="O'Donnell K."/>
            <person name="Pangilinan J."/>
            <person name="Reynolds N."/>
            <person name="Sandor L."/>
            <person name="Smith M.E."/>
            <person name="Tsang A."/>
            <person name="Grigoriev I.V."/>
            <person name="Stajich J.E."/>
            <person name="Spatafora J.W."/>
        </authorList>
    </citation>
    <scope>NUCLEOTIDE SEQUENCE</scope>
    <source>
        <strain evidence="2">RSA 2281</strain>
    </source>
</reference>
<dbReference type="SUPFAM" id="SSF58038">
    <property type="entry name" value="SNARE fusion complex"/>
    <property type="match status" value="1"/>
</dbReference>
<evidence type="ECO:0000313" key="2">
    <source>
        <dbReference type="EMBL" id="KAI9275937.1"/>
    </source>
</evidence>
<evidence type="ECO:0000256" key="1">
    <source>
        <dbReference type="SAM" id="MobiDB-lite"/>
    </source>
</evidence>
<organism evidence="2 3">
    <name type="scientific">Phascolomyces articulosus</name>
    <dbReference type="NCBI Taxonomy" id="60185"/>
    <lineage>
        <taxon>Eukaryota</taxon>
        <taxon>Fungi</taxon>
        <taxon>Fungi incertae sedis</taxon>
        <taxon>Mucoromycota</taxon>
        <taxon>Mucoromycotina</taxon>
        <taxon>Mucoromycetes</taxon>
        <taxon>Mucorales</taxon>
        <taxon>Lichtheimiaceae</taxon>
        <taxon>Phascolomyces</taxon>
    </lineage>
</organism>
<name>A0AAD5KAA6_9FUNG</name>
<accession>A0AAD5KAA6</accession>
<proteinExistence type="predicted"/>